<reference evidence="2" key="1">
    <citation type="submission" date="2023-07" db="EMBL/GenBank/DDBJ databases">
        <title>A chromosome-level genome assembly of Lolium multiflorum.</title>
        <authorList>
            <person name="Chen Y."/>
            <person name="Copetti D."/>
            <person name="Kolliker R."/>
            <person name="Studer B."/>
        </authorList>
    </citation>
    <scope>NUCLEOTIDE SEQUENCE</scope>
    <source>
        <strain evidence="2">02402/16</strain>
        <tissue evidence="2">Leaf</tissue>
    </source>
</reference>
<evidence type="ECO:0000256" key="1">
    <source>
        <dbReference type="SAM" id="MobiDB-lite"/>
    </source>
</evidence>
<feature type="compositionally biased region" description="Basic and acidic residues" evidence="1">
    <location>
        <begin position="23"/>
        <end position="32"/>
    </location>
</feature>
<feature type="compositionally biased region" description="Acidic residues" evidence="1">
    <location>
        <begin position="392"/>
        <end position="404"/>
    </location>
</feature>
<name>A0AAD8SL30_LOLMU</name>
<comment type="caution">
    <text evidence="2">The sequence shown here is derived from an EMBL/GenBank/DDBJ whole genome shotgun (WGS) entry which is preliminary data.</text>
</comment>
<dbReference type="EMBL" id="JAUUTY010000004">
    <property type="protein sequence ID" value="KAK1653381.1"/>
    <property type="molecule type" value="Genomic_DNA"/>
</dbReference>
<organism evidence="2 3">
    <name type="scientific">Lolium multiflorum</name>
    <name type="common">Italian ryegrass</name>
    <name type="synonym">Lolium perenne subsp. multiflorum</name>
    <dbReference type="NCBI Taxonomy" id="4521"/>
    <lineage>
        <taxon>Eukaryota</taxon>
        <taxon>Viridiplantae</taxon>
        <taxon>Streptophyta</taxon>
        <taxon>Embryophyta</taxon>
        <taxon>Tracheophyta</taxon>
        <taxon>Spermatophyta</taxon>
        <taxon>Magnoliopsida</taxon>
        <taxon>Liliopsida</taxon>
        <taxon>Poales</taxon>
        <taxon>Poaceae</taxon>
        <taxon>BOP clade</taxon>
        <taxon>Pooideae</taxon>
        <taxon>Poodae</taxon>
        <taxon>Poeae</taxon>
        <taxon>Poeae Chloroplast Group 2 (Poeae type)</taxon>
        <taxon>Loliodinae</taxon>
        <taxon>Loliinae</taxon>
        <taxon>Lolium</taxon>
    </lineage>
</organism>
<feature type="compositionally biased region" description="Basic and acidic residues" evidence="1">
    <location>
        <begin position="51"/>
        <end position="69"/>
    </location>
</feature>
<dbReference type="InterPro" id="IPR043128">
    <property type="entry name" value="Rev_trsase/Diguanyl_cyclase"/>
</dbReference>
<gene>
    <name evidence="2" type="ORF">QYE76_071186</name>
</gene>
<dbReference type="AlphaFoldDB" id="A0AAD8SL30"/>
<dbReference type="Gene3D" id="3.30.70.270">
    <property type="match status" value="1"/>
</dbReference>
<protein>
    <recommendedName>
        <fullName evidence="4">Reverse transcriptase/retrotransposon-derived protein RNase H-like domain-containing protein</fullName>
    </recommendedName>
</protein>
<feature type="compositionally biased region" description="Gly residues" evidence="1">
    <location>
        <begin position="91"/>
        <end position="103"/>
    </location>
</feature>
<sequence length="570" mass="63101">MGRAESAFATRCRLLETNRERTVEQLEAEPKPRASLVGVKNATTSLAKPRTRPEPRRSRNEERDPEPRRAGTTGAASARRRQPREPEPAGRTGGEYEAGGGRIGPLADLPHHHLAVATEVEAEVAGDLALAQNPRHGSRDARERLNEYNRLHRTKVLWQDDSRGTKAKELLKLPGNLKHYDGTERIPGLRTTTMQGTYKRPATASDLQACIQKKGESSRNFLTRWLACRNECDVDHTTAMYAFIGGLQRGGLLRHKLTCLANANKLTLDEMISIASDHTAADDDAAADPTWSPWRFNAEVREAEEDAAVAAELAGSAAGLEVTWRIPRPQTYEEYRDILLATWIRFGEVHTHQSQLQVGQRSKERPGGRIQASRKHRPRGKGGKGKNKDKDEDSSEAMEEDDNSPDPKSGTAGSLAVLARRHSLYKLLKKADKFVWDEAADAALQGLKEILTSPPILAAPGESEPMLLYLAATNRVISLVIVVERQEEVNGVYTIFWYMDPRDSSDIIHDSPRVSYNEEAMPTAICGLIEEARNLATSVPPSTGRNSDVITVVEYGISFMAGDLVLRFDK</sequence>
<dbReference type="Proteomes" id="UP001231189">
    <property type="component" value="Unassembled WGS sequence"/>
</dbReference>
<evidence type="ECO:0000313" key="2">
    <source>
        <dbReference type="EMBL" id="KAK1653381.1"/>
    </source>
</evidence>
<proteinExistence type="predicted"/>
<dbReference type="InterPro" id="IPR043502">
    <property type="entry name" value="DNA/RNA_pol_sf"/>
</dbReference>
<feature type="region of interest" description="Disordered" evidence="1">
    <location>
        <begin position="23"/>
        <end position="107"/>
    </location>
</feature>
<evidence type="ECO:0000313" key="3">
    <source>
        <dbReference type="Proteomes" id="UP001231189"/>
    </source>
</evidence>
<feature type="compositionally biased region" description="Basic residues" evidence="1">
    <location>
        <begin position="372"/>
        <end position="385"/>
    </location>
</feature>
<dbReference type="SUPFAM" id="SSF56672">
    <property type="entry name" value="DNA/RNA polymerases"/>
    <property type="match status" value="1"/>
</dbReference>
<feature type="region of interest" description="Disordered" evidence="1">
    <location>
        <begin position="353"/>
        <end position="412"/>
    </location>
</feature>
<evidence type="ECO:0008006" key="4">
    <source>
        <dbReference type="Google" id="ProtNLM"/>
    </source>
</evidence>
<accession>A0AAD8SL30</accession>
<keyword evidence="3" id="KW-1185">Reference proteome</keyword>